<accession>A0A1T4N2V2</accession>
<evidence type="ECO:0000313" key="2">
    <source>
        <dbReference type="Proteomes" id="UP000196365"/>
    </source>
</evidence>
<dbReference type="PANTHER" id="PTHR34472">
    <property type="entry name" value="SULFUR CARRIER PROTEIN THIS"/>
    <property type="match status" value="1"/>
</dbReference>
<dbReference type="PANTHER" id="PTHR34472:SF1">
    <property type="entry name" value="SULFUR CARRIER PROTEIN THIS"/>
    <property type="match status" value="1"/>
</dbReference>
<dbReference type="CDD" id="cd00565">
    <property type="entry name" value="Ubl_ThiS"/>
    <property type="match status" value="1"/>
</dbReference>
<dbReference type="RefSeq" id="WP_087678952.1">
    <property type="nucleotide sequence ID" value="NZ_FUWV01000009.1"/>
</dbReference>
<proteinExistence type="predicted"/>
<protein>
    <submittedName>
        <fullName evidence="1">Sulfur carrier protein</fullName>
    </submittedName>
</protein>
<dbReference type="InterPro" id="IPR016155">
    <property type="entry name" value="Mopterin_synth/thiamin_S_b"/>
</dbReference>
<reference evidence="1 2" key="1">
    <citation type="submission" date="2017-02" db="EMBL/GenBank/DDBJ databases">
        <authorList>
            <person name="Peterson S.W."/>
        </authorList>
    </citation>
    <scope>NUCLEOTIDE SEQUENCE [LARGE SCALE GENOMIC DNA]</scope>
    <source>
        <strain evidence="1 2">DSM 15102</strain>
    </source>
</reference>
<dbReference type="InterPro" id="IPR012675">
    <property type="entry name" value="Beta-grasp_dom_sf"/>
</dbReference>
<name>A0A1T4N2V2_9FIRM</name>
<dbReference type="NCBIfam" id="TIGR01683">
    <property type="entry name" value="thiS"/>
    <property type="match status" value="1"/>
</dbReference>
<dbReference type="Pfam" id="PF02597">
    <property type="entry name" value="ThiS"/>
    <property type="match status" value="1"/>
</dbReference>
<dbReference type="InterPro" id="IPR003749">
    <property type="entry name" value="ThiS/MoaD-like"/>
</dbReference>
<dbReference type="EMBL" id="FUWV01000009">
    <property type="protein sequence ID" value="SJZ73669.1"/>
    <property type="molecule type" value="Genomic_DNA"/>
</dbReference>
<organism evidence="1 2">
    <name type="scientific">Garciella nitratireducens DSM 15102</name>
    <dbReference type="NCBI Taxonomy" id="1121911"/>
    <lineage>
        <taxon>Bacteria</taxon>
        <taxon>Bacillati</taxon>
        <taxon>Bacillota</taxon>
        <taxon>Clostridia</taxon>
        <taxon>Eubacteriales</taxon>
        <taxon>Eubacteriaceae</taxon>
        <taxon>Garciella</taxon>
    </lineage>
</organism>
<dbReference type="Proteomes" id="UP000196365">
    <property type="component" value="Unassembled WGS sequence"/>
</dbReference>
<sequence length="64" mass="7315">MKVNGKIISLQRKQNLYDFLISQNLNIHTLAVERNGEIIPKSKYKDILLKEEDSLEIVQFIGGG</sequence>
<dbReference type="Gene3D" id="3.10.20.30">
    <property type="match status" value="1"/>
</dbReference>
<dbReference type="SUPFAM" id="SSF54285">
    <property type="entry name" value="MoaD/ThiS"/>
    <property type="match status" value="1"/>
</dbReference>
<dbReference type="AlphaFoldDB" id="A0A1T4N2V2"/>
<dbReference type="InterPro" id="IPR010035">
    <property type="entry name" value="Thi_S"/>
</dbReference>
<keyword evidence="2" id="KW-1185">Reference proteome</keyword>
<gene>
    <name evidence="1" type="ORF">SAMN02745973_01539</name>
</gene>
<dbReference type="OrthoDB" id="9798559at2"/>
<evidence type="ECO:0000313" key="1">
    <source>
        <dbReference type="EMBL" id="SJZ73669.1"/>
    </source>
</evidence>